<evidence type="ECO:0000313" key="3">
    <source>
        <dbReference type="Proteomes" id="UP000294937"/>
    </source>
</evidence>
<accession>A0A4R3L363</accession>
<dbReference type="RefSeq" id="WP_165875946.1">
    <property type="nucleotide sequence ID" value="NZ_SMAG01000006.1"/>
</dbReference>
<sequence length="50" mass="5896">MNHPRIKNEKRDQSVLHDEFQAQKVDQDEELEDGCLDIRIPAHQVMDPPE</sequence>
<dbReference type="EMBL" id="SMAG01000006">
    <property type="protein sequence ID" value="TCS93672.1"/>
    <property type="molecule type" value="Genomic_DNA"/>
</dbReference>
<protein>
    <submittedName>
        <fullName evidence="2">Uncharacterized protein</fullName>
    </submittedName>
</protein>
<evidence type="ECO:0000313" key="2">
    <source>
        <dbReference type="EMBL" id="TCS93672.1"/>
    </source>
</evidence>
<dbReference type="Proteomes" id="UP000294937">
    <property type="component" value="Unassembled WGS sequence"/>
</dbReference>
<gene>
    <name evidence="2" type="ORF">EDD58_106105</name>
</gene>
<evidence type="ECO:0000256" key="1">
    <source>
        <dbReference type="SAM" id="MobiDB-lite"/>
    </source>
</evidence>
<organism evidence="2 3">
    <name type="scientific">Hazenella coriacea</name>
    <dbReference type="NCBI Taxonomy" id="1179467"/>
    <lineage>
        <taxon>Bacteria</taxon>
        <taxon>Bacillati</taxon>
        <taxon>Bacillota</taxon>
        <taxon>Bacilli</taxon>
        <taxon>Bacillales</taxon>
        <taxon>Thermoactinomycetaceae</taxon>
        <taxon>Hazenella</taxon>
    </lineage>
</organism>
<feature type="compositionally biased region" description="Basic and acidic residues" evidence="1">
    <location>
        <begin position="1"/>
        <end position="21"/>
    </location>
</feature>
<keyword evidence="3" id="KW-1185">Reference proteome</keyword>
<comment type="caution">
    <text evidence="2">The sequence shown here is derived from an EMBL/GenBank/DDBJ whole genome shotgun (WGS) entry which is preliminary data.</text>
</comment>
<proteinExistence type="predicted"/>
<dbReference type="AlphaFoldDB" id="A0A4R3L363"/>
<reference evidence="2 3" key="1">
    <citation type="submission" date="2019-03" db="EMBL/GenBank/DDBJ databases">
        <title>Genomic Encyclopedia of Type Strains, Phase IV (KMG-IV): sequencing the most valuable type-strain genomes for metagenomic binning, comparative biology and taxonomic classification.</title>
        <authorList>
            <person name="Goeker M."/>
        </authorList>
    </citation>
    <scope>NUCLEOTIDE SEQUENCE [LARGE SCALE GENOMIC DNA]</scope>
    <source>
        <strain evidence="2 3">DSM 45707</strain>
    </source>
</reference>
<feature type="region of interest" description="Disordered" evidence="1">
    <location>
        <begin position="1"/>
        <end position="29"/>
    </location>
</feature>
<name>A0A4R3L363_9BACL</name>